<dbReference type="CDD" id="cd18673">
    <property type="entry name" value="PIN_XRN1-2-like"/>
    <property type="match status" value="1"/>
</dbReference>
<dbReference type="FunFam" id="3.40.50.12390:FF:000005">
    <property type="entry name" value="5'-3' exoribonuclease 2"/>
    <property type="match status" value="1"/>
</dbReference>
<keyword evidence="11" id="KW-0804">Transcription</keyword>
<evidence type="ECO:0000256" key="7">
    <source>
        <dbReference type="ARBA" id="ARBA00022801"/>
    </source>
</evidence>
<dbReference type="Proteomes" id="UP001150266">
    <property type="component" value="Unassembled WGS sequence"/>
</dbReference>
<comment type="similarity">
    <text evidence="2 15">Belongs to the 5'-3' exonuclease family. XRN2/RAT1 subfamily.</text>
</comment>
<dbReference type="GO" id="GO:0004534">
    <property type="term" value="F:5'-3' RNA exonuclease activity"/>
    <property type="evidence" value="ECO:0007669"/>
    <property type="project" value="UniProtKB-UniRule"/>
</dbReference>
<dbReference type="PANTHER" id="PTHR12341:SF41">
    <property type="entry name" value="5'-3' EXORIBONUCLEASE 2"/>
    <property type="match status" value="1"/>
</dbReference>
<dbReference type="FunFam" id="3.40.50.12390:FF:000003">
    <property type="entry name" value="5'-3' exoribonuclease"/>
    <property type="match status" value="1"/>
</dbReference>
<dbReference type="GO" id="GO:0008270">
    <property type="term" value="F:zinc ion binding"/>
    <property type="evidence" value="ECO:0007669"/>
    <property type="project" value="UniProtKB-KW"/>
</dbReference>
<keyword evidence="20" id="KW-1185">Reference proteome</keyword>
<dbReference type="Gene3D" id="1.25.40.1050">
    <property type="match status" value="1"/>
</dbReference>
<evidence type="ECO:0000256" key="1">
    <source>
        <dbReference type="ARBA" id="ARBA00004123"/>
    </source>
</evidence>
<organism evidence="19 20">
    <name type="scientific">Lentinula aciculospora</name>
    <dbReference type="NCBI Taxonomy" id="153920"/>
    <lineage>
        <taxon>Eukaryota</taxon>
        <taxon>Fungi</taxon>
        <taxon>Dikarya</taxon>
        <taxon>Basidiomycota</taxon>
        <taxon>Agaricomycotina</taxon>
        <taxon>Agaricomycetes</taxon>
        <taxon>Agaricomycetidae</taxon>
        <taxon>Agaricales</taxon>
        <taxon>Marasmiineae</taxon>
        <taxon>Omphalotaceae</taxon>
        <taxon>Lentinula</taxon>
    </lineage>
</organism>
<evidence type="ECO:0000256" key="11">
    <source>
        <dbReference type="ARBA" id="ARBA00023163"/>
    </source>
</evidence>
<dbReference type="GO" id="GO:0000956">
    <property type="term" value="P:nuclear-transcribed mRNA catabolic process"/>
    <property type="evidence" value="ECO:0007669"/>
    <property type="project" value="TreeGrafter"/>
</dbReference>
<dbReference type="Gene3D" id="3.40.50.12390">
    <property type="match status" value="1"/>
</dbReference>
<evidence type="ECO:0000256" key="14">
    <source>
        <dbReference type="ARBA" id="ARBA00046943"/>
    </source>
</evidence>
<keyword evidence="16" id="KW-0863">Zinc-finger</keyword>
<keyword evidence="9" id="KW-0805">Transcription regulation</keyword>
<dbReference type="GO" id="GO:0003723">
    <property type="term" value="F:RNA binding"/>
    <property type="evidence" value="ECO:0007669"/>
    <property type="project" value="TreeGrafter"/>
</dbReference>
<dbReference type="GO" id="GO:0005634">
    <property type="term" value="C:nucleus"/>
    <property type="evidence" value="ECO:0007669"/>
    <property type="project" value="UniProtKB-SubCell"/>
</dbReference>
<dbReference type="PROSITE" id="PS50158">
    <property type="entry name" value="ZF_CCHC"/>
    <property type="match status" value="1"/>
</dbReference>
<keyword evidence="8 15" id="KW-0269">Exonuclease</keyword>
<comment type="caution">
    <text evidence="19">The sequence shown here is derived from an EMBL/GenBank/DDBJ whole genome shotgun (WGS) entry which is preliminary data.</text>
</comment>
<dbReference type="PANTHER" id="PTHR12341">
    <property type="entry name" value="5'-&gt;3' EXORIBONUCLEASE"/>
    <property type="match status" value="1"/>
</dbReference>
<comment type="subcellular location">
    <subcellularLocation>
        <location evidence="1">Nucleus</location>
    </subcellularLocation>
</comment>
<dbReference type="GO" id="GO:0006353">
    <property type="term" value="P:DNA-templated transcription termination"/>
    <property type="evidence" value="ECO:0007669"/>
    <property type="project" value="UniProtKB-KW"/>
</dbReference>
<keyword evidence="4" id="KW-0698">rRNA processing</keyword>
<feature type="compositionally biased region" description="Basic and acidic residues" evidence="17">
    <location>
        <begin position="616"/>
        <end position="628"/>
    </location>
</feature>
<dbReference type="Pfam" id="PF17846">
    <property type="entry name" value="XRN_M"/>
    <property type="match status" value="2"/>
</dbReference>
<keyword evidence="5 15" id="KW-0507">mRNA processing</keyword>
<dbReference type="InterPro" id="IPR027073">
    <property type="entry name" value="5_3_exoribonuclease"/>
</dbReference>
<feature type="region of interest" description="Disordered" evidence="17">
    <location>
        <begin position="981"/>
        <end position="1063"/>
    </location>
</feature>
<proteinExistence type="inferred from homology"/>
<evidence type="ECO:0000256" key="5">
    <source>
        <dbReference type="ARBA" id="ARBA00022664"/>
    </source>
</evidence>
<dbReference type="InterPro" id="IPR041412">
    <property type="entry name" value="Xrn1_helical"/>
</dbReference>
<feature type="region of interest" description="Disordered" evidence="17">
    <location>
        <begin position="435"/>
        <end position="460"/>
    </location>
</feature>
<comment type="function">
    <text evidence="15">Possesses 5'-&gt;3' exoribonuclease activity. May promote termination of transcription by RNA polymerase II.</text>
</comment>
<evidence type="ECO:0000259" key="18">
    <source>
        <dbReference type="PROSITE" id="PS50158"/>
    </source>
</evidence>
<name>A0A9W9A2M5_9AGAR</name>
<keyword evidence="16" id="KW-0479">Metal-binding</keyword>
<dbReference type="PIRSF" id="PIRSF037239">
    <property type="entry name" value="Exonuclease_Xrn2"/>
    <property type="match status" value="1"/>
</dbReference>
<keyword evidence="10" id="KW-0175">Coiled coil</keyword>
<dbReference type="EMBL" id="JAOTPV010000021">
    <property type="protein sequence ID" value="KAJ4472198.1"/>
    <property type="molecule type" value="Genomic_DNA"/>
</dbReference>
<dbReference type="GO" id="GO:0006397">
    <property type="term" value="P:mRNA processing"/>
    <property type="evidence" value="ECO:0007669"/>
    <property type="project" value="UniProtKB-UniRule"/>
</dbReference>
<evidence type="ECO:0000256" key="15">
    <source>
        <dbReference type="PIRNR" id="PIRNR037239"/>
    </source>
</evidence>
<evidence type="ECO:0000256" key="16">
    <source>
        <dbReference type="PROSITE-ProRule" id="PRU00047"/>
    </source>
</evidence>
<sequence length="1222" mass="135475">MSGRQLAANPTDLQPSTDYHKMGVPALFRWLSKKYPKIIYPVQEEEDVQVPDENDEIIVIPPRIADPNPNGVEFDNLYLDMNGIVHPCTHPEGRPAPETEEEMMVEIFKYTERVVNMVRPRKLLFMAIDGVAPRAKMNQQRSRRFRAAQEAHEKEEQRKESVLLWQAMGKEISEEEKNKVAWDSNAITPGTPFMELLAASLRYWVVSKMNSDDGWKGIQVIISDASVPGEGEHKIMDWIRRQRANPGHDPNTRHVIYGLDADLIMLALATHEPHFRVLREDVFGESNSTACRKCGQEGHYAAQCTAELAQIPKKSAPDKKPFIFLDVAILREYLEVELNVNQAAFPFDFERSIDDWVLLIFFVGNDFLPHLPSLEIREGAIDTLLRIWKQELPRMGGYLTNHGRLELPRVQIILEGLAKREDDIFRRRREYEERQEANAKRRKLEEENNKNGFTAGPSSSLLLTASTSSLTSNTTVAHPSLPPRPDFAARADSIGLGAKPSAESIQNIPTATQALAGSNHDVVANRRAIRMANMSAAEVLKAELAGLVPVKPSSSKTDSKTVISPPSDPEPMVVLDSTTTPVDITMTVDHEDDDVPGFGTQSVHDENMTNAPSIHTDSDMPFSEKDSGSSEYGTAVGVVGADNTEAETNLAGTKRKHDELNTEQTDETVVAEDDDEPPADGPHSPSPTFKFNPDGTVSQEDTVKLWEPGYRERYYRQKFGVEPSDKEFRKQITKHYVEGMAWVLCYYYQGTPSWQWYYPYHFAPFAADFEDVDKMDIKFEIGQPFKPYEQLMGVFPAASRKHIPEPFHHLMTEDDSPIIDFYPSSFEIDMNGKRMAWQGVALLPFIDPVRLLEAMKDPYTKLTEDEIRRNTWGNNSIFTSDAHPIHPFYEQLYGKRRPKEPLQIDPNFSKGISGSVLPNPDCLPGSTYLTPLVEQNLPDIKNDRSLSVFYFFPKQLTPHHSVLLPGVTRPLRMLSVSDLEHARNGGRGRGRGGGYDRGRDRGGNDRNDPFHSRSSNYGNGRGNARESYPGQSNTYREQSYGDRGRGRPPSNNSYGNGYGGGRGAPASNNSYGGYRGYEGEPAGGYSSGGPTGGYGSGPVGGYSGGGVRGGYGGRGYSESAGNYRGGRAQSTTMSSRDYDGYGGYSNNGGAGAVGYRSNSGGHGIQGGNFSTSSRGRGGYGDDGYGGYATAGNINQNYGNGGYNNATRRGPYNPPSRARGHGW</sequence>
<feature type="region of interest" description="Disordered" evidence="17">
    <location>
        <begin position="551"/>
        <end position="574"/>
    </location>
</feature>
<evidence type="ECO:0000256" key="10">
    <source>
        <dbReference type="ARBA" id="ARBA00023054"/>
    </source>
</evidence>
<evidence type="ECO:0000256" key="12">
    <source>
        <dbReference type="ARBA" id="ARBA00023242"/>
    </source>
</evidence>
<dbReference type="InterPro" id="IPR004859">
    <property type="entry name" value="Xrn1_N"/>
</dbReference>
<dbReference type="OrthoDB" id="372487at2759"/>
<protein>
    <recommendedName>
        <fullName evidence="15">5'-3' exoribonuclease</fullName>
        <ecNumber evidence="15">3.1.13.-</ecNumber>
    </recommendedName>
</protein>
<feature type="compositionally biased region" description="Basic and acidic residues" evidence="17">
    <location>
        <begin position="994"/>
        <end position="1011"/>
    </location>
</feature>
<dbReference type="FunFam" id="1.25.40.1050:FF:000002">
    <property type="entry name" value="5'-3' exoribonuclease"/>
    <property type="match status" value="1"/>
</dbReference>
<evidence type="ECO:0000256" key="8">
    <source>
        <dbReference type="ARBA" id="ARBA00022839"/>
    </source>
</evidence>
<keyword evidence="6 15" id="KW-0540">Nuclease</keyword>
<feature type="domain" description="CCHC-type" evidence="18">
    <location>
        <begin position="291"/>
        <end position="304"/>
    </location>
</feature>
<dbReference type="AlphaFoldDB" id="A0A9W9A2M5"/>
<evidence type="ECO:0000256" key="3">
    <source>
        <dbReference type="ARBA" id="ARBA00022472"/>
    </source>
</evidence>
<feature type="compositionally biased region" description="Polar residues" evidence="17">
    <location>
        <begin position="552"/>
        <end position="564"/>
    </location>
</feature>
<evidence type="ECO:0000256" key="4">
    <source>
        <dbReference type="ARBA" id="ARBA00022552"/>
    </source>
</evidence>
<feature type="region of interest" description="Disordered" evidence="17">
    <location>
        <begin position="1197"/>
        <end position="1222"/>
    </location>
</feature>
<evidence type="ECO:0000256" key="13">
    <source>
        <dbReference type="ARBA" id="ARBA00046137"/>
    </source>
</evidence>
<keyword evidence="12" id="KW-0539">Nucleus</keyword>
<feature type="region of interest" description="Disordered" evidence="17">
    <location>
        <begin position="607"/>
        <end position="695"/>
    </location>
</feature>
<comment type="function">
    <text evidence="13">Possesses 5'-&gt;3' exoribonuclease activity. Required for the processing of nuclear mRNA and rRNA precursors. May promote the termination of transcription by RNA polymerase II. Essential for vegetative cell growth and chromosome segregation.</text>
</comment>
<comment type="subunit">
    <text evidence="14">Interacts with RAI1; the interaction is direct, stabilizes RAT1 protein structure and may stimulate its exoribonuclease activity. The interaction also stimulates RAI1 pyrophosphohydrolase activity, probably by recruiting it to mRNA substrates.</text>
</comment>
<evidence type="ECO:0000256" key="9">
    <source>
        <dbReference type="ARBA" id="ARBA00023015"/>
    </source>
</evidence>
<keyword evidence="7 15" id="KW-0378">Hydrolase</keyword>
<dbReference type="GO" id="GO:0006364">
    <property type="term" value="P:rRNA processing"/>
    <property type="evidence" value="ECO:0007669"/>
    <property type="project" value="UniProtKB-KW"/>
</dbReference>
<gene>
    <name evidence="19" type="ORF">J3R30DRAFT_3709647</name>
</gene>
<dbReference type="EC" id="3.1.13.-" evidence="15"/>
<evidence type="ECO:0000313" key="19">
    <source>
        <dbReference type="EMBL" id="KAJ4472198.1"/>
    </source>
</evidence>
<evidence type="ECO:0000256" key="17">
    <source>
        <dbReference type="SAM" id="MobiDB-lite"/>
    </source>
</evidence>
<keyword evidence="3" id="KW-0806">Transcription termination</keyword>
<reference evidence="19" key="1">
    <citation type="submission" date="2022-08" db="EMBL/GenBank/DDBJ databases">
        <title>A Global Phylogenomic Analysis of the Shiitake Genus Lentinula.</title>
        <authorList>
            <consortium name="DOE Joint Genome Institute"/>
            <person name="Sierra-Patev S."/>
            <person name="Min B."/>
            <person name="Naranjo-Ortiz M."/>
            <person name="Looney B."/>
            <person name="Konkel Z."/>
            <person name="Slot J.C."/>
            <person name="Sakamoto Y."/>
            <person name="Steenwyk J.L."/>
            <person name="Rokas A."/>
            <person name="Carro J."/>
            <person name="Camarero S."/>
            <person name="Ferreira P."/>
            <person name="Molpeceres G."/>
            <person name="Ruiz-Duenas F.J."/>
            <person name="Serrano A."/>
            <person name="Henrissat B."/>
            <person name="Drula E."/>
            <person name="Hughes K.W."/>
            <person name="Mata J.L."/>
            <person name="Ishikawa N.K."/>
            <person name="Vargas-Isla R."/>
            <person name="Ushijima S."/>
            <person name="Smith C.A."/>
            <person name="Ahrendt S."/>
            <person name="Andreopoulos W."/>
            <person name="He G."/>
            <person name="Labutti K."/>
            <person name="Lipzen A."/>
            <person name="Ng V."/>
            <person name="Riley R."/>
            <person name="Sandor L."/>
            <person name="Barry K."/>
            <person name="Martinez A.T."/>
            <person name="Xiao Y."/>
            <person name="Gibbons J.G."/>
            <person name="Terashima K."/>
            <person name="Grigoriev I.V."/>
            <person name="Hibbett D.S."/>
        </authorList>
    </citation>
    <scope>NUCLEOTIDE SEQUENCE</scope>
    <source>
        <strain evidence="19">JLM2183</strain>
    </source>
</reference>
<dbReference type="Pfam" id="PF03159">
    <property type="entry name" value="XRN_N"/>
    <property type="match status" value="1"/>
</dbReference>
<feature type="compositionally biased region" description="Basic and acidic residues" evidence="17">
    <location>
        <begin position="435"/>
        <end position="449"/>
    </location>
</feature>
<evidence type="ECO:0000256" key="2">
    <source>
        <dbReference type="ARBA" id="ARBA00006994"/>
    </source>
</evidence>
<evidence type="ECO:0000313" key="20">
    <source>
        <dbReference type="Proteomes" id="UP001150266"/>
    </source>
</evidence>
<accession>A0A9W9A2M5</accession>
<evidence type="ECO:0000256" key="6">
    <source>
        <dbReference type="ARBA" id="ARBA00022722"/>
    </source>
</evidence>
<keyword evidence="16" id="KW-0862">Zinc</keyword>
<dbReference type="Pfam" id="PF00098">
    <property type="entry name" value="zf-CCHC"/>
    <property type="match status" value="1"/>
</dbReference>
<dbReference type="SMART" id="SM00343">
    <property type="entry name" value="ZnF_C2HC"/>
    <property type="match status" value="1"/>
</dbReference>
<dbReference type="InterPro" id="IPR001878">
    <property type="entry name" value="Znf_CCHC"/>
</dbReference>
<feature type="compositionally biased region" description="Acidic residues" evidence="17">
    <location>
        <begin position="664"/>
        <end position="678"/>
    </location>
</feature>
<dbReference type="InterPro" id="IPR017151">
    <property type="entry name" value="Xrn2/3/4"/>
</dbReference>